<dbReference type="AlphaFoldDB" id="A0A101J9H3"/>
<evidence type="ECO:0000313" key="3">
    <source>
        <dbReference type="Proteomes" id="UP000053923"/>
    </source>
</evidence>
<reference evidence="3" key="1">
    <citation type="submission" date="2015-10" db="EMBL/GenBank/DDBJ databases">
        <authorList>
            <person name="Ju K.-S."/>
            <person name="Doroghazi J.R."/>
            <person name="Metcalf W.W."/>
        </authorList>
    </citation>
    <scope>NUCLEOTIDE SEQUENCE [LARGE SCALE GENOMIC DNA]</scope>
    <source>
        <strain evidence="3">NRRL 3151</strain>
    </source>
</reference>
<organism evidence="2 3">
    <name type="scientific">Streptomyces regalis</name>
    <dbReference type="NCBI Taxonomy" id="68262"/>
    <lineage>
        <taxon>Bacteria</taxon>
        <taxon>Bacillati</taxon>
        <taxon>Actinomycetota</taxon>
        <taxon>Actinomycetes</taxon>
        <taxon>Kitasatosporales</taxon>
        <taxon>Streptomycetaceae</taxon>
        <taxon>Streptomyces</taxon>
    </lineage>
</organism>
<accession>A0A101J9H3</accession>
<dbReference type="Proteomes" id="UP000053923">
    <property type="component" value="Unassembled WGS sequence"/>
</dbReference>
<feature type="region of interest" description="Disordered" evidence="1">
    <location>
        <begin position="237"/>
        <end position="261"/>
    </location>
</feature>
<name>A0A101J9H3_9ACTN</name>
<comment type="caution">
    <text evidence="2">The sequence shown here is derived from an EMBL/GenBank/DDBJ whole genome shotgun (WGS) entry which is preliminary data.</text>
</comment>
<evidence type="ECO:0000313" key="2">
    <source>
        <dbReference type="EMBL" id="KUL22640.1"/>
    </source>
</evidence>
<evidence type="ECO:0000256" key="1">
    <source>
        <dbReference type="SAM" id="MobiDB-lite"/>
    </source>
</evidence>
<sequence>MDLLQHRRLDLEEAALQQALAQGLDGGGAGADHVAGGGAGDQVEVAHADLRLGVGEAAAFVGQGSQALAQQLPGGDEDGRLALVADAGQSGGGDEVADVGVGGEAVEGGAGVLAGEGELVVAGPVAQHGEDEAAEVAHEHDPAGDGDLLARSDVGEDVGAGRDAHRVGVDAVGAQPVEGVVPDADLLGQARIRPGRPGLVPSVEAECRQRGQSFGGRGTRSVPRVPLFLGGARCAAVGRGPAGRTAVPGRRRRSRNPPAPC</sequence>
<protein>
    <submittedName>
        <fullName evidence="2">Uncharacterized protein</fullName>
    </submittedName>
</protein>
<gene>
    <name evidence="2" type="ORF">ADL12_41920</name>
</gene>
<keyword evidence="3" id="KW-1185">Reference proteome</keyword>
<dbReference type="EMBL" id="LLZG01000395">
    <property type="protein sequence ID" value="KUL22640.1"/>
    <property type="molecule type" value="Genomic_DNA"/>
</dbReference>
<proteinExistence type="predicted"/>